<dbReference type="InterPro" id="IPR012910">
    <property type="entry name" value="Plug_dom"/>
</dbReference>
<evidence type="ECO:0000256" key="7">
    <source>
        <dbReference type="ARBA" id="ARBA00023136"/>
    </source>
</evidence>
<dbReference type="SUPFAM" id="SSF56935">
    <property type="entry name" value="Porins"/>
    <property type="match status" value="1"/>
</dbReference>
<evidence type="ECO:0000256" key="2">
    <source>
        <dbReference type="ARBA" id="ARBA00009810"/>
    </source>
</evidence>
<evidence type="ECO:0000256" key="9">
    <source>
        <dbReference type="ARBA" id="ARBA00023237"/>
    </source>
</evidence>
<feature type="domain" description="TonB-dependent receptor-like beta-barrel" evidence="12">
    <location>
        <begin position="427"/>
        <end position="892"/>
    </location>
</feature>
<protein>
    <submittedName>
        <fullName evidence="14">TonB-dependent receptor</fullName>
    </submittedName>
</protein>
<comment type="similarity">
    <text evidence="2 10 11">Belongs to the TonB-dependent receptor family.</text>
</comment>
<dbReference type="Proteomes" id="UP000443353">
    <property type="component" value="Unassembled WGS sequence"/>
</dbReference>
<dbReference type="EMBL" id="WSES01000002">
    <property type="protein sequence ID" value="MVW59623.1"/>
    <property type="molecule type" value="Genomic_DNA"/>
</dbReference>
<evidence type="ECO:0000256" key="6">
    <source>
        <dbReference type="ARBA" id="ARBA00023077"/>
    </source>
</evidence>
<evidence type="ECO:0000313" key="14">
    <source>
        <dbReference type="EMBL" id="MVW59623.1"/>
    </source>
</evidence>
<evidence type="ECO:0000256" key="11">
    <source>
        <dbReference type="RuleBase" id="RU003357"/>
    </source>
</evidence>
<gene>
    <name evidence="14" type="ORF">GPY61_06745</name>
</gene>
<comment type="subcellular location">
    <subcellularLocation>
        <location evidence="1 10">Cell outer membrane</location>
        <topology evidence="1 10">Multi-pass membrane protein</topology>
    </subcellularLocation>
</comment>
<dbReference type="InterPro" id="IPR037066">
    <property type="entry name" value="Plug_dom_sf"/>
</dbReference>
<dbReference type="Gene3D" id="2.40.170.20">
    <property type="entry name" value="TonB-dependent receptor, beta-barrel domain"/>
    <property type="match status" value="1"/>
</dbReference>
<evidence type="ECO:0000256" key="10">
    <source>
        <dbReference type="PROSITE-ProRule" id="PRU01360"/>
    </source>
</evidence>
<evidence type="ECO:0000259" key="12">
    <source>
        <dbReference type="Pfam" id="PF00593"/>
    </source>
</evidence>
<dbReference type="InterPro" id="IPR036942">
    <property type="entry name" value="Beta-barrel_TonB_sf"/>
</dbReference>
<keyword evidence="7 10" id="KW-0472">Membrane</keyword>
<dbReference type="InterPro" id="IPR039426">
    <property type="entry name" value="TonB-dep_rcpt-like"/>
</dbReference>
<proteinExistence type="inferred from homology"/>
<evidence type="ECO:0000256" key="5">
    <source>
        <dbReference type="ARBA" id="ARBA00022692"/>
    </source>
</evidence>
<dbReference type="Gene3D" id="2.170.130.10">
    <property type="entry name" value="TonB-dependent receptor, plug domain"/>
    <property type="match status" value="1"/>
</dbReference>
<name>A0A7X3FXA7_9BURK</name>
<keyword evidence="4 10" id="KW-1134">Transmembrane beta strand</keyword>
<dbReference type="PROSITE" id="PS52016">
    <property type="entry name" value="TONB_DEPENDENT_REC_3"/>
    <property type="match status" value="1"/>
</dbReference>
<evidence type="ECO:0000256" key="4">
    <source>
        <dbReference type="ARBA" id="ARBA00022452"/>
    </source>
</evidence>
<evidence type="ECO:0000256" key="8">
    <source>
        <dbReference type="ARBA" id="ARBA00023170"/>
    </source>
</evidence>
<evidence type="ECO:0000256" key="3">
    <source>
        <dbReference type="ARBA" id="ARBA00022448"/>
    </source>
</evidence>
<keyword evidence="9 10" id="KW-0998">Cell outer membrane</keyword>
<keyword evidence="6 11" id="KW-0798">TonB box</keyword>
<dbReference type="InterPro" id="IPR000531">
    <property type="entry name" value="Beta-barrel_TonB"/>
</dbReference>
<evidence type="ECO:0000256" key="1">
    <source>
        <dbReference type="ARBA" id="ARBA00004571"/>
    </source>
</evidence>
<keyword evidence="15" id="KW-1185">Reference proteome</keyword>
<comment type="caution">
    <text evidence="14">The sequence shown here is derived from an EMBL/GenBank/DDBJ whole genome shotgun (WGS) entry which is preliminary data.</text>
</comment>
<dbReference type="GO" id="GO:0009279">
    <property type="term" value="C:cell outer membrane"/>
    <property type="evidence" value="ECO:0007669"/>
    <property type="project" value="UniProtKB-SubCell"/>
</dbReference>
<accession>A0A7X3FXA7</accession>
<feature type="domain" description="TonB-dependent receptor plug" evidence="13">
    <location>
        <begin position="76"/>
        <end position="178"/>
    </location>
</feature>
<evidence type="ECO:0000313" key="15">
    <source>
        <dbReference type="Proteomes" id="UP000443353"/>
    </source>
</evidence>
<sequence length="927" mass="98598">MAGCAHCQINQLQHQGDEVLHTIIHPGQFTRAPIAAAVTLALLGLAPATRAQQTPAADTVSKVEITGSSIKRAAADQALPVTVTKAEDWVAQGAITVADILMSMSTAADYEPATGAGNGNGANMRGIGTARTLVLLDGKRLSDSAIDPNTIPVSALDRTEVLRDGASSVYGSDAIGGVINFVTRKAYSGASFTVKGSVPQRSGGGETEGLSFIAGKGNLSRDGWNVYVTGDLNKNIPLGQDARPNITNTDRLMSAGFAAPHLTKGTNAVPANVTLANGSTKVGNKTVTGNPYFDRGCLPPYSRPGTSNTCSAIANANTLTLTTAKKQSSLFLKGSKMLSEDNKLTATVLYSTIYVRPVKNPTTGLDASIQNFPALTITPGSPYYPGKGITPAMAGITDQTLTLAWSLIGDLGPTVLNYQKSQSRVTLEDEGRLGAWDYKVGIWNAVYATNSSFRSGFVNSYGLLAGVANGVLNPFGLQDDKGKAYLASISTDGELAGKGLTRLTGADLTVSRELMRLPGGPLAVAAGATTYHDFGRSFVPPTVALSGGQTGSATAAVDVHASRNVASMYVELDAPLTKALDVDVAVRTDRYNDFGSTTNPKISFRYKPSDWLMLRGAVGTGFRAPTLGERYFGAVNGPTGVTTTTYNDPLLCPGGAPGGNSGGTALPGYSPTTVCTARLPINTGANPSIGPEKSRTINFGVVLTPTRSLLVSLDYWNVRLRDAIGQMAQATLFQPQYASLFVRDPKTNALLYIDDRLNNMGGQRTDGIDVTATYTLPRTRWGTFGLQFDGTYVHSFRTRLTNDSPWIDSVNTFGPLDANVFTYRWRYTASQKWRSSGGHWSSTLSEQYRQSFEDLNAGSLFYHRIDPYLLVNWSLAYTGSRNWSIMAGVNNVFDRDPPAANYRNEGYLSGQASPVGRAFNLRATYSF</sequence>
<dbReference type="Pfam" id="PF07715">
    <property type="entry name" value="Plug"/>
    <property type="match status" value="1"/>
</dbReference>
<keyword evidence="8 14" id="KW-0675">Receptor</keyword>
<dbReference type="Pfam" id="PF00593">
    <property type="entry name" value="TonB_dep_Rec_b-barrel"/>
    <property type="match status" value="1"/>
</dbReference>
<reference evidence="14 15" key="1">
    <citation type="submission" date="2019-12" db="EMBL/GenBank/DDBJ databases">
        <authorList>
            <person name="Li C."/>
            <person name="Zhao J."/>
        </authorList>
    </citation>
    <scope>NUCLEOTIDE SEQUENCE [LARGE SCALE GENOMIC DNA]</scope>
    <source>
        <strain evidence="14 15">NEAU-DD11</strain>
    </source>
</reference>
<organism evidence="14 15">
    <name type="scientific">Massilia cellulosiltytica</name>
    <dbReference type="NCBI Taxonomy" id="2683234"/>
    <lineage>
        <taxon>Bacteria</taxon>
        <taxon>Pseudomonadati</taxon>
        <taxon>Pseudomonadota</taxon>
        <taxon>Betaproteobacteria</taxon>
        <taxon>Burkholderiales</taxon>
        <taxon>Oxalobacteraceae</taxon>
        <taxon>Telluria group</taxon>
        <taxon>Massilia</taxon>
    </lineage>
</organism>
<dbReference type="PANTHER" id="PTHR47234:SF2">
    <property type="entry name" value="TONB-DEPENDENT RECEPTOR"/>
    <property type="match status" value="1"/>
</dbReference>
<dbReference type="AlphaFoldDB" id="A0A7X3FXA7"/>
<dbReference type="PANTHER" id="PTHR47234">
    <property type="match status" value="1"/>
</dbReference>
<keyword evidence="5 10" id="KW-0812">Transmembrane</keyword>
<evidence type="ECO:0000259" key="13">
    <source>
        <dbReference type="Pfam" id="PF07715"/>
    </source>
</evidence>
<keyword evidence="3 10" id="KW-0813">Transport</keyword>